<keyword evidence="7 9" id="KW-0233">DNA recombination</keyword>
<dbReference type="PANTHER" id="PTHR30349:SF77">
    <property type="entry name" value="TYROSINE RECOMBINASE XERC"/>
    <property type="match status" value="1"/>
</dbReference>
<reference evidence="13" key="1">
    <citation type="journal article" date="2019" name="Int. J. Syst. Evol. Microbiol.">
        <title>The Global Catalogue of Microorganisms (GCM) 10K type strain sequencing project: providing services to taxonomists for standard genome sequencing and annotation.</title>
        <authorList>
            <consortium name="The Broad Institute Genomics Platform"/>
            <consortium name="The Broad Institute Genome Sequencing Center for Infectious Disease"/>
            <person name="Wu L."/>
            <person name="Ma J."/>
        </authorList>
    </citation>
    <scope>NUCLEOTIDE SEQUENCE [LARGE SCALE GENOMIC DNA]</scope>
    <source>
        <strain evidence="13">JCM 17664</strain>
    </source>
</reference>
<dbReference type="Gene3D" id="1.10.443.10">
    <property type="entry name" value="Intergrase catalytic core"/>
    <property type="match status" value="1"/>
</dbReference>
<dbReference type="EMBL" id="BAABFN010000004">
    <property type="protein sequence ID" value="GAA4311397.1"/>
    <property type="molecule type" value="Genomic_DNA"/>
</dbReference>
<feature type="active site" evidence="9">
    <location>
        <position position="166"/>
    </location>
</feature>
<proteinExistence type="inferred from homology"/>
<dbReference type="SUPFAM" id="SSF56349">
    <property type="entry name" value="DNA breaking-rejoining enzymes"/>
    <property type="match status" value="1"/>
</dbReference>
<evidence type="ECO:0000259" key="10">
    <source>
        <dbReference type="PROSITE" id="PS51898"/>
    </source>
</evidence>
<dbReference type="InterPro" id="IPR010998">
    <property type="entry name" value="Integrase_recombinase_N"/>
</dbReference>
<feature type="active site" evidence="9">
    <location>
        <position position="190"/>
    </location>
</feature>
<evidence type="ECO:0000256" key="3">
    <source>
        <dbReference type="ARBA" id="ARBA00022618"/>
    </source>
</evidence>
<keyword evidence="2 9" id="KW-0963">Cytoplasm</keyword>
<dbReference type="Proteomes" id="UP001501207">
    <property type="component" value="Unassembled WGS sequence"/>
</dbReference>
<feature type="active site" evidence="9">
    <location>
        <position position="259"/>
    </location>
</feature>
<feature type="active site" evidence="9">
    <location>
        <position position="285"/>
    </location>
</feature>
<dbReference type="InterPro" id="IPR023009">
    <property type="entry name" value="Tyrosine_recombinase_XerC/XerD"/>
</dbReference>
<protein>
    <recommendedName>
        <fullName evidence="9">Tyrosine recombinase XerC</fullName>
    </recommendedName>
</protein>
<keyword evidence="6 9" id="KW-0238">DNA-binding</keyword>
<comment type="function">
    <text evidence="9">Site-specific tyrosine recombinase, which acts by catalyzing the cutting and rejoining of the recombining DNA molecules. The XerC-XerD complex is essential to convert dimers of the bacterial chromosome into monomers to permit their segregation at cell division. It also contributes to the segregational stability of plasmids.</text>
</comment>
<evidence type="ECO:0000313" key="12">
    <source>
        <dbReference type="EMBL" id="GAA4311397.1"/>
    </source>
</evidence>
<dbReference type="PANTHER" id="PTHR30349">
    <property type="entry name" value="PHAGE INTEGRASE-RELATED"/>
    <property type="match status" value="1"/>
</dbReference>
<keyword evidence="3 9" id="KW-0132">Cell division</keyword>
<feature type="domain" description="Tyr recombinase" evidence="10">
    <location>
        <begin position="125"/>
        <end position="307"/>
    </location>
</feature>
<keyword evidence="13" id="KW-1185">Reference proteome</keyword>
<sequence length="316" mass="35685">MRNKLRDGRSQNLSLLKTDSPFIASFLAYLQFEKRYSPHTVTAYAADLYTFFTYLKTMEAGNQPGDISAVMIRSWLAALKSEGLSSRSVNRKIAALRSFFKYQLRQGVVDADPMTQISAPKAGKRLPVFVERKGTDRLFHQLEFPATFTGTLHRLLLEILYHTGIRLSELTGLKTGNVDFSGHTIKVLGKGGKERIIPVSGELCGHIRTYLEQKSALPEADTQYLLVNEKGKKLYPKYVYRVVREQLGYVTTLEKRSPHVMRHTFATHLTNNGADLNAVKELLGHASLAATQVYTHNTIEQLRKVYEQAHPKSGKR</sequence>
<dbReference type="InterPro" id="IPR011010">
    <property type="entry name" value="DNA_brk_join_enz"/>
</dbReference>
<dbReference type="Pfam" id="PF00589">
    <property type="entry name" value="Phage_integrase"/>
    <property type="match status" value="1"/>
</dbReference>
<keyword evidence="4 9" id="KW-0159">Chromosome partition</keyword>
<evidence type="ECO:0000256" key="8">
    <source>
        <dbReference type="ARBA" id="ARBA00023306"/>
    </source>
</evidence>
<feature type="domain" description="Core-binding (CB)" evidence="11">
    <location>
        <begin position="17"/>
        <end position="104"/>
    </location>
</feature>
<evidence type="ECO:0000256" key="6">
    <source>
        <dbReference type="ARBA" id="ARBA00023125"/>
    </source>
</evidence>
<dbReference type="HAMAP" id="MF_01808">
    <property type="entry name" value="Recomb_XerC_XerD"/>
    <property type="match status" value="1"/>
</dbReference>
<evidence type="ECO:0000256" key="2">
    <source>
        <dbReference type="ARBA" id="ARBA00022490"/>
    </source>
</evidence>
<dbReference type="PROSITE" id="PS51898">
    <property type="entry name" value="TYR_RECOMBINASE"/>
    <property type="match status" value="1"/>
</dbReference>
<dbReference type="InterPro" id="IPR050090">
    <property type="entry name" value="Tyrosine_recombinase_XerCD"/>
</dbReference>
<evidence type="ECO:0000256" key="1">
    <source>
        <dbReference type="ARBA" id="ARBA00004496"/>
    </source>
</evidence>
<comment type="subunit">
    <text evidence="9">Forms a cyclic heterotetrameric complex composed of two molecules of XerC and two molecules of XerD.</text>
</comment>
<name>A0ABP8FUQ5_9BACT</name>
<keyword evidence="5 9" id="KW-0229">DNA integration</keyword>
<dbReference type="InterPro" id="IPR004107">
    <property type="entry name" value="Integrase_SAM-like_N"/>
</dbReference>
<evidence type="ECO:0000313" key="13">
    <source>
        <dbReference type="Proteomes" id="UP001501207"/>
    </source>
</evidence>
<dbReference type="Gene3D" id="1.10.150.130">
    <property type="match status" value="1"/>
</dbReference>
<gene>
    <name evidence="9 12" type="primary">xerC</name>
    <name evidence="12" type="ORF">GCM10023143_20490</name>
</gene>
<evidence type="ECO:0000256" key="5">
    <source>
        <dbReference type="ARBA" id="ARBA00022908"/>
    </source>
</evidence>
<dbReference type="InterPro" id="IPR013762">
    <property type="entry name" value="Integrase-like_cat_sf"/>
</dbReference>
<evidence type="ECO:0000259" key="11">
    <source>
        <dbReference type="PROSITE" id="PS51900"/>
    </source>
</evidence>
<comment type="subcellular location">
    <subcellularLocation>
        <location evidence="1 9">Cytoplasm</location>
    </subcellularLocation>
</comment>
<evidence type="ECO:0000256" key="9">
    <source>
        <dbReference type="HAMAP-Rule" id="MF_01808"/>
    </source>
</evidence>
<keyword evidence="8 9" id="KW-0131">Cell cycle</keyword>
<dbReference type="InterPro" id="IPR044068">
    <property type="entry name" value="CB"/>
</dbReference>
<dbReference type="PROSITE" id="PS51900">
    <property type="entry name" value="CB"/>
    <property type="match status" value="1"/>
</dbReference>
<feature type="active site" evidence="9">
    <location>
        <position position="262"/>
    </location>
</feature>
<comment type="caution">
    <text evidence="12">The sequence shown here is derived from an EMBL/GenBank/DDBJ whole genome shotgun (WGS) entry which is preliminary data.</text>
</comment>
<feature type="active site" description="O-(3'-phospho-DNA)-tyrosine intermediate" evidence="9">
    <location>
        <position position="294"/>
    </location>
</feature>
<accession>A0ABP8FUQ5</accession>
<comment type="similarity">
    <text evidence="9">Belongs to the 'phage' integrase family. XerC subfamily.</text>
</comment>
<evidence type="ECO:0000256" key="7">
    <source>
        <dbReference type="ARBA" id="ARBA00023172"/>
    </source>
</evidence>
<organism evidence="12 13">
    <name type="scientific">Compostibacter hankyongensis</name>
    <dbReference type="NCBI Taxonomy" id="1007089"/>
    <lineage>
        <taxon>Bacteria</taxon>
        <taxon>Pseudomonadati</taxon>
        <taxon>Bacteroidota</taxon>
        <taxon>Chitinophagia</taxon>
        <taxon>Chitinophagales</taxon>
        <taxon>Chitinophagaceae</taxon>
        <taxon>Compostibacter</taxon>
    </lineage>
</organism>
<dbReference type="Pfam" id="PF02899">
    <property type="entry name" value="Phage_int_SAM_1"/>
    <property type="match status" value="1"/>
</dbReference>
<evidence type="ECO:0000256" key="4">
    <source>
        <dbReference type="ARBA" id="ARBA00022829"/>
    </source>
</evidence>
<dbReference type="InterPro" id="IPR002104">
    <property type="entry name" value="Integrase_catalytic"/>
</dbReference>